<organism evidence="2 3">
    <name type="scientific">Kaistia dalseonensis</name>
    <dbReference type="NCBI Taxonomy" id="410840"/>
    <lineage>
        <taxon>Bacteria</taxon>
        <taxon>Pseudomonadati</taxon>
        <taxon>Pseudomonadota</taxon>
        <taxon>Alphaproteobacteria</taxon>
        <taxon>Hyphomicrobiales</taxon>
        <taxon>Kaistiaceae</taxon>
        <taxon>Kaistia</taxon>
    </lineage>
</organism>
<evidence type="ECO:0000313" key="3">
    <source>
        <dbReference type="Proteomes" id="UP001241603"/>
    </source>
</evidence>
<keyword evidence="1" id="KW-1133">Transmembrane helix</keyword>
<evidence type="ECO:0000256" key="1">
    <source>
        <dbReference type="SAM" id="Phobius"/>
    </source>
</evidence>
<protein>
    <submittedName>
        <fullName evidence="2">Type IV secretory pathway VirB2 component (Pilin)</fullName>
    </submittedName>
</protein>
<comment type="caution">
    <text evidence="2">The sequence shown here is derived from an EMBL/GenBank/DDBJ whole genome shotgun (WGS) entry which is preliminary data.</text>
</comment>
<gene>
    <name evidence="2" type="ORF">QO014_003012</name>
</gene>
<dbReference type="Proteomes" id="UP001241603">
    <property type="component" value="Unassembled WGS sequence"/>
</dbReference>
<sequence>MTLQRLSARYIEPISIALMVIGIIALCQPWHRGLHSYGATITLVGLIGFSVFSRFSPGAAKE</sequence>
<keyword evidence="1" id="KW-0472">Membrane</keyword>
<accession>A0ABU0H8I4</accession>
<keyword evidence="1" id="KW-0812">Transmembrane</keyword>
<name>A0ABU0H8I4_9HYPH</name>
<proteinExistence type="predicted"/>
<dbReference type="EMBL" id="JAUSVO010000004">
    <property type="protein sequence ID" value="MDQ0438617.1"/>
    <property type="molecule type" value="Genomic_DNA"/>
</dbReference>
<keyword evidence="3" id="KW-1185">Reference proteome</keyword>
<evidence type="ECO:0000313" key="2">
    <source>
        <dbReference type="EMBL" id="MDQ0438617.1"/>
    </source>
</evidence>
<feature type="transmembrane region" description="Helical" evidence="1">
    <location>
        <begin position="37"/>
        <end position="55"/>
    </location>
</feature>
<dbReference type="RefSeq" id="WP_266349523.1">
    <property type="nucleotide sequence ID" value="NZ_JAPKNG010000004.1"/>
</dbReference>
<reference evidence="2 3" key="1">
    <citation type="submission" date="2023-07" db="EMBL/GenBank/DDBJ databases">
        <title>Genomic Encyclopedia of Type Strains, Phase IV (KMG-IV): sequencing the most valuable type-strain genomes for metagenomic binning, comparative biology and taxonomic classification.</title>
        <authorList>
            <person name="Goeker M."/>
        </authorList>
    </citation>
    <scope>NUCLEOTIDE SEQUENCE [LARGE SCALE GENOMIC DNA]</scope>
    <source>
        <strain evidence="2 3">B6-8</strain>
    </source>
</reference>
<feature type="transmembrane region" description="Helical" evidence="1">
    <location>
        <begin position="12"/>
        <end position="31"/>
    </location>
</feature>